<protein>
    <submittedName>
        <fullName evidence="2">Uncharacterized protein</fullName>
    </submittedName>
</protein>
<comment type="caution">
    <text evidence="2">The sequence shown here is derived from an EMBL/GenBank/DDBJ whole genome shotgun (WGS) entry which is preliminary data.</text>
</comment>
<evidence type="ECO:0000256" key="1">
    <source>
        <dbReference type="SAM" id="Phobius"/>
    </source>
</evidence>
<keyword evidence="1" id="KW-0812">Transmembrane</keyword>
<feature type="transmembrane region" description="Helical" evidence="1">
    <location>
        <begin position="62"/>
        <end position="84"/>
    </location>
</feature>
<keyword evidence="1" id="KW-0472">Membrane</keyword>
<reference evidence="2" key="1">
    <citation type="submission" date="2017-02" db="EMBL/GenBank/DDBJ databases">
        <title>Delving into the versatile metabolic prowess of the omnipresent phylum Bacteroidetes.</title>
        <authorList>
            <person name="Nobu M.K."/>
            <person name="Mei R."/>
            <person name="Narihiro T."/>
            <person name="Kuroda K."/>
            <person name="Liu W.-T."/>
        </authorList>
    </citation>
    <scope>NUCLEOTIDE SEQUENCE</scope>
    <source>
        <strain evidence="2">ADurb.Bin160</strain>
    </source>
</reference>
<keyword evidence="1" id="KW-1133">Transmembrane helix</keyword>
<evidence type="ECO:0000313" key="2">
    <source>
        <dbReference type="EMBL" id="OQB41220.1"/>
    </source>
</evidence>
<proteinExistence type="predicted"/>
<feature type="transmembrane region" description="Helical" evidence="1">
    <location>
        <begin position="96"/>
        <end position="114"/>
    </location>
</feature>
<dbReference type="EMBL" id="MWDB01000021">
    <property type="protein sequence ID" value="OQB41220.1"/>
    <property type="molecule type" value="Genomic_DNA"/>
</dbReference>
<accession>A0A1V5ZLT7</accession>
<gene>
    <name evidence="2" type="ORF">BWY04_00968</name>
</gene>
<dbReference type="Proteomes" id="UP000485621">
    <property type="component" value="Unassembled WGS sequence"/>
</dbReference>
<dbReference type="AlphaFoldDB" id="A0A1V5ZLT7"/>
<name>A0A1V5ZLT7_9BACT</name>
<organism evidence="2">
    <name type="scientific">candidate division CPR1 bacterium ADurb.Bin160</name>
    <dbReference type="NCBI Taxonomy" id="1852826"/>
    <lineage>
        <taxon>Bacteria</taxon>
        <taxon>candidate division CPR1</taxon>
    </lineage>
</organism>
<sequence length="116" mass="13060">MTKSRSSSVSSSKAFVGPIHALLTKISIFQKFLIVVSTRFFTSFEFETSHFTAIAFQPKSSISFTIFVQFSSFVLEITTLAQFFASSKAVAFQIPLLEPVTMATLFLNFMLLFFKE</sequence>